<protein>
    <submittedName>
        <fullName evidence="1">Uncharacterized protein</fullName>
    </submittedName>
</protein>
<accession>A0A6G4R3W6</accession>
<organism evidence="1">
    <name type="scientific">Caulobacter sp. 602-2</name>
    <dbReference type="NCBI Taxonomy" id="2710887"/>
    <lineage>
        <taxon>Bacteria</taxon>
        <taxon>Pseudomonadati</taxon>
        <taxon>Pseudomonadota</taxon>
        <taxon>Alphaproteobacteria</taxon>
        <taxon>Caulobacterales</taxon>
        <taxon>Caulobacteraceae</taxon>
        <taxon>Caulobacter</taxon>
    </lineage>
</organism>
<name>A0A6G4R3W6_9CAUL</name>
<reference evidence="1" key="1">
    <citation type="submission" date="2020-02" db="EMBL/GenBank/DDBJ databases">
        <authorList>
            <person name="Gao J."/>
            <person name="Sun J."/>
        </authorList>
    </citation>
    <scope>NUCLEOTIDE SEQUENCE</scope>
    <source>
        <strain evidence="1">602-2</strain>
    </source>
</reference>
<dbReference type="RefSeq" id="WP_165262739.1">
    <property type="nucleotide sequence ID" value="NZ_JAAKGT010000017.1"/>
</dbReference>
<comment type="caution">
    <text evidence="1">The sequence shown here is derived from an EMBL/GenBank/DDBJ whole genome shotgun (WGS) entry which is preliminary data.</text>
</comment>
<evidence type="ECO:0000313" key="1">
    <source>
        <dbReference type="EMBL" id="NGM52417.1"/>
    </source>
</evidence>
<dbReference type="EMBL" id="JAAKGT010000017">
    <property type="protein sequence ID" value="NGM52417.1"/>
    <property type="molecule type" value="Genomic_DNA"/>
</dbReference>
<dbReference type="AlphaFoldDB" id="A0A6G4R3W6"/>
<gene>
    <name evidence="1" type="ORF">G5B46_22630</name>
</gene>
<sequence>MSAVLAALVLAQAASSTAPQPAVDARQLARDKAAEIVVVQVKHVGVPRGVRGRCFVAATVVRAEPGVQVKVGRNLRLSVPCSAPGASGSDVEHGVDQAALQRSSYGRAFFDERLQLIAYDLFDLN</sequence>
<proteinExistence type="predicted"/>